<name>A0A6M3X755_9ZZZZ</name>
<proteinExistence type="predicted"/>
<keyword evidence="1" id="KW-0472">Membrane</keyword>
<dbReference type="EMBL" id="MT143709">
    <property type="protein sequence ID" value="QJB01462.1"/>
    <property type="molecule type" value="Genomic_DNA"/>
</dbReference>
<protein>
    <submittedName>
        <fullName evidence="3">Uncharacterized protein</fullName>
    </submittedName>
</protein>
<organism evidence="3">
    <name type="scientific">viral metagenome</name>
    <dbReference type="NCBI Taxonomy" id="1070528"/>
    <lineage>
        <taxon>unclassified sequences</taxon>
        <taxon>metagenomes</taxon>
        <taxon>organismal metagenomes</taxon>
    </lineage>
</organism>
<reference evidence="3" key="1">
    <citation type="submission" date="2020-03" db="EMBL/GenBank/DDBJ databases">
        <title>The deep terrestrial virosphere.</title>
        <authorList>
            <person name="Holmfeldt K."/>
            <person name="Nilsson E."/>
            <person name="Simone D."/>
            <person name="Lopez-Fernandez M."/>
            <person name="Wu X."/>
            <person name="de Brujin I."/>
            <person name="Lundin D."/>
            <person name="Andersson A."/>
            <person name="Bertilsson S."/>
            <person name="Dopson M."/>
        </authorList>
    </citation>
    <scope>NUCLEOTIDE SEQUENCE</scope>
    <source>
        <strain evidence="2">MM171A00102</strain>
        <strain evidence="3">MM171B00096</strain>
    </source>
</reference>
<evidence type="ECO:0000313" key="3">
    <source>
        <dbReference type="EMBL" id="QJH92515.1"/>
    </source>
</evidence>
<keyword evidence="1" id="KW-0812">Transmembrane</keyword>
<evidence type="ECO:0000256" key="1">
    <source>
        <dbReference type="SAM" id="Phobius"/>
    </source>
</evidence>
<accession>A0A6M3X755</accession>
<dbReference type="EMBL" id="MT143896">
    <property type="protein sequence ID" value="QJH92515.1"/>
    <property type="molecule type" value="Genomic_DNA"/>
</dbReference>
<sequence>MRMTHHAWERWQQRHPTLDPQKEFASARRAGKRLRLLLRGPDPVLDDPLRDEARQYLVTSSGVVFVVAGDGVVVTVLRLGEAKRRARALRRKEGMTEWVT</sequence>
<keyword evidence="1" id="KW-1133">Transmembrane helix</keyword>
<evidence type="ECO:0000313" key="2">
    <source>
        <dbReference type="EMBL" id="QJB01462.1"/>
    </source>
</evidence>
<gene>
    <name evidence="2" type="ORF">MM171A00102_0021</name>
    <name evidence="3" type="ORF">MM171B00096_0077</name>
</gene>
<feature type="transmembrane region" description="Helical" evidence="1">
    <location>
        <begin position="56"/>
        <end position="80"/>
    </location>
</feature>
<dbReference type="AlphaFoldDB" id="A0A6M3X755"/>